<evidence type="ECO:0008006" key="5">
    <source>
        <dbReference type="Google" id="ProtNLM"/>
    </source>
</evidence>
<feature type="transmembrane region" description="Helical" evidence="2">
    <location>
        <begin position="147"/>
        <end position="180"/>
    </location>
</feature>
<accession>A0A7X2NHS1</accession>
<keyword evidence="4" id="KW-1185">Reference proteome</keyword>
<protein>
    <recommendedName>
        <fullName evidence="5">DUF4190 domain-containing protein</fullName>
    </recommendedName>
</protein>
<dbReference type="EMBL" id="VUMD01000001">
    <property type="protein sequence ID" value="MSS35132.1"/>
    <property type="molecule type" value="Genomic_DNA"/>
</dbReference>
<evidence type="ECO:0000313" key="3">
    <source>
        <dbReference type="EMBL" id="MSS35132.1"/>
    </source>
</evidence>
<dbReference type="AlphaFoldDB" id="A0A7X2NHS1"/>
<feature type="compositionally biased region" description="Polar residues" evidence="1">
    <location>
        <begin position="1"/>
        <end position="11"/>
    </location>
</feature>
<keyword evidence="2" id="KW-0812">Transmembrane</keyword>
<comment type="caution">
    <text evidence="3">The sequence shown here is derived from an EMBL/GenBank/DDBJ whole genome shotgun (WGS) entry which is preliminary data.</text>
</comment>
<dbReference type="RefSeq" id="WP_154470548.1">
    <property type="nucleotide sequence ID" value="NZ_DBEWUL010000008.1"/>
</dbReference>
<dbReference type="Proteomes" id="UP000429958">
    <property type="component" value="Unassembled WGS sequence"/>
</dbReference>
<feature type="compositionally biased region" description="Polar residues" evidence="1">
    <location>
        <begin position="83"/>
        <end position="114"/>
    </location>
</feature>
<proteinExistence type="predicted"/>
<organism evidence="3 4">
    <name type="scientific">Clostridium porci</name>
    <dbReference type="NCBI Taxonomy" id="2605778"/>
    <lineage>
        <taxon>Bacteria</taxon>
        <taxon>Bacillati</taxon>
        <taxon>Bacillota</taxon>
        <taxon>Clostridia</taxon>
        <taxon>Eubacteriales</taxon>
        <taxon>Clostridiaceae</taxon>
        <taxon>Clostridium</taxon>
    </lineage>
</organism>
<evidence type="ECO:0000313" key="4">
    <source>
        <dbReference type="Proteomes" id="UP000429958"/>
    </source>
</evidence>
<feature type="transmembrane region" description="Helical" evidence="2">
    <location>
        <begin position="192"/>
        <end position="219"/>
    </location>
</feature>
<evidence type="ECO:0000256" key="1">
    <source>
        <dbReference type="SAM" id="MobiDB-lite"/>
    </source>
</evidence>
<keyword evidence="2" id="KW-0472">Membrane</keyword>
<gene>
    <name evidence="3" type="ORF">FYJ39_00695</name>
</gene>
<feature type="region of interest" description="Disordered" evidence="1">
    <location>
        <begin position="1"/>
        <end position="114"/>
    </location>
</feature>
<reference evidence="3 4" key="1">
    <citation type="submission" date="2019-08" db="EMBL/GenBank/DDBJ databases">
        <title>In-depth cultivation of the pig gut microbiome towards novel bacterial diversity and tailored functional studies.</title>
        <authorList>
            <person name="Wylensek D."/>
            <person name="Hitch T.C.A."/>
            <person name="Clavel T."/>
        </authorList>
    </citation>
    <scope>NUCLEOTIDE SEQUENCE [LARGE SCALE GENOMIC DNA]</scope>
    <source>
        <strain evidence="3 4">WCA-389-WT-23D1</strain>
    </source>
</reference>
<keyword evidence="2" id="KW-1133">Transmembrane helix</keyword>
<sequence length="225" mass="24135">MDYSNENQSGTETREGMNPDANRSKEEPEVVSEQIATPAEPGTNTDGWIQPGDITLAPAPSDIQNAEPAWNSGSSQQLGGQRGCNQNNQPGGYANSQPGGYANSQSGGYANSQPGGYANNQQGCNYQNQTQYHTQYQSHGEQQNGMAVISLVMGILSLVTCCCGWINLPLGILGIIFALISRNGKQSMDSQATAGLIMSCVSIGLYIISVIFILLFSFFPRITYY</sequence>
<name>A0A7X2NHS1_9CLOT</name>
<evidence type="ECO:0000256" key="2">
    <source>
        <dbReference type="SAM" id="Phobius"/>
    </source>
</evidence>
<feature type="compositionally biased region" description="Basic and acidic residues" evidence="1">
    <location>
        <begin position="12"/>
        <end position="28"/>
    </location>
</feature>